<sequence length="161" mass="17388">MEMIRFRSKTPLGLRAFGRLFAGFCALTMVFAAPPAGAQIWRNSGTTSGYYVDDRPNGIFLRCAGPSLTVNFTGYDAELPTGASYRVGISVDGIARLFRTRSYEVRGRSILVHQDTLANLRPLIEDLRLGKVAEVTTPAGRYNVPLTGSGAALGALLERCG</sequence>
<accession>Q0G0F2</accession>
<dbReference type="AlphaFoldDB" id="Q0G0F2"/>
<dbReference type="EMBL" id="AATP01000006">
    <property type="protein sequence ID" value="EAU40641.1"/>
    <property type="molecule type" value="Genomic_DNA"/>
</dbReference>
<feature type="signal peptide" evidence="1">
    <location>
        <begin position="1"/>
        <end position="38"/>
    </location>
</feature>
<dbReference type="HOGENOM" id="CLU_1641287_0_0_5"/>
<keyword evidence="1" id="KW-0732">Signal</keyword>
<organism evidence="2 3">
    <name type="scientific">Fulvimarina pelagi HTCC2506</name>
    <dbReference type="NCBI Taxonomy" id="314231"/>
    <lineage>
        <taxon>Bacteria</taxon>
        <taxon>Pseudomonadati</taxon>
        <taxon>Pseudomonadota</taxon>
        <taxon>Alphaproteobacteria</taxon>
        <taxon>Hyphomicrobiales</taxon>
        <taxon>Aurantimonadaceae</taxon>
        <taxon>Fulvimarina</taxon>
    </lineage>
</organism>
<evidence type="ECO:0000256" key="1">
    <source>
        <dbReference type="SAM" id="SignalP"/>
    </source>
</evidence>
<comment type="caution">
    <text evidence="2">The sequence shown here is derived from an EMBL/GenBank/DDBJ whole genome shotgun (WGS) entry which is preliminary data.</text>
</comment>
<evidence type="ECO:0000313" key="2">
    <source>
        <dbReference type="EMBL" id="EAU40641.1"/>
    </source>
</evidence>
<feature type="chain" id="PRO_5004172145" evidence="1">
    <location>
        <begin position="39"/>
        <end position="161"/>
    </location>
</feature>
<name>Q0G0F2_9HYPH</name>
<dbReference type="STRING" id="217511.GCA_001463845_01155"/>
<protein>
    <submittedName>
        <fullName evidence="2">Uncharacterized protein</fullName>
    </submittedName>
</protein>
<evidence type="ECO:0000313" key="3">
    <source>
        <dbReference type="Proteomes" id="UP000004310"/>
    </source>
</evidence>
<dbReference type="eggNOG" id="ENOG50315S7">
    <property type="taxonomic scope" value="Bacteria"/>
</dbReference>
<gene>
    <name evidence="2" type="ORF">FP2506_02904</name>
</gene>
<proteinExistence type="predicted"/>
<dbReference type="Proteomes" id="UP000004310">
    <property type="component" value="Unassembled WGS sequence"/>
</dbReference>
<reference evidence="2 3" key="1">
    <citation type="journal article" date="2010" name="J. Bacteriol.">
        <title>Genome sequence of Fulvimarina pelagi HTCC2506T, a Mn(II)-oxidizing alphaproteobacterium possessing an aerobic anoxygenic photosynthetic gene cluster and Xanthorhodopsin.</title>
        <authorList>
            <person name="Kang I."/>
            <person name="Oh H.M."/>
            <person name="Lim S.I."/>
            <person name="Ferriera S."/>
            <person name="Giovannoni S.J."/>
            <person name="Cho J.C."/>
        </authorList>
    </citation>
    <scope>NUCLEOTIDE SEQUENCE [LARGE SCALE GENOMIC DNA]</scope>
    <source>
        <strain evidence="2 3">HTCC2506</strain>
    </source>
</reference>
<keyword evidence="3" id="KW-1185">Reference proteome</keyword>